<dbReference type="InterPro" id="IPR029063">
    <property type="entry name" value="SAM-dependent_MTases_sf"/>
</dbReference>
<dbReference type="Pfam" id="PF10294">
    <property type="entry name" value="Methyltransf_16"/>
    <property type="match status" value="1"/>
</dbReference>
<dbReference type="STRING" id="1121390.SAMN02746041_02808"/>
<protein>
    <submittedName>
        <fullName evidence="1">Lysine methyltransferase</fullName>
    </submittedName>
</protein>
<accession>A0A1W1XSH0</accession>
<proteinExistence type="predicted"/>
<evidence type="ECO:0000313" key="2">
    <source>
        <dbReference type="Proteomes" id="UP000192783"/>
    </source>
</evidence>
<evidence type="ECO:0000313" key="1">
    <source>
        <dbReference type="EMBL" id="SMC26909.1"/>
    </source>
</evidence>
<dbReference type="EMBL" id="FWXF01000019">
    <property type="protein sequence ID" value="SMC26909.1"/>
    <property type="molecule type" value="Genomic_DNA"/>
</dbReference>
<reference evidence="1 2" key="1">
    <citation type="submission" date="2017-04" db="EMBL/GenBank/DDBJ databases">
        <authorList>
            <person name="Afonso C.L."/>
            <person name="Miller P.J."/>
            <person name="Scott M.A."/>
            <person name="Spackman E."/>
            <person name="Goraichik I."/>
            <person name="Dimitrov K.M."/>
            <person name="Suarez D.L."/>
            <person name="Swayne D.E."/>
        </authorList>
    </citation>
    <scope>NUCLEOTIDE SEQUENCE [LARGE SCALE GENOMIC DNA]</scope>
    <source>
        <strain evidence="1 2">DSM 13146</strain>
    </source>
</reference>
<gene>
    <name evidence="1" type="ORF">SAMN02746041_02808</name>
</gene>
<organism evidence="1 2">
    <name type="scientific">Desulfacinum hydrothermale DSM 13146</name>
    <dbReference type="NCBI Taxonomy" id="1121390"/>
    <lineage>
        <taxon>Bacteria</taxon>
        <taxon>Pseudomonadati</taxon>
        <taxon>Thermodesulfobacteriota</taxon>
        <taxon>Syntrophobacteria</taxon>
        <taxon>Syntrophobacterales</taxon>
        <taxon>Syntrophobacteraceae</taxon>
        <taxon>Desulfacinum</taxon>
    </lineage>
</organism>
<dbReference type="SUPFAM" id="SSF53335">
    <property type="entry name" value="S-adenosyl-L-methionine-dependent methyltransferases"/>
    <property type="match status" value="1"/>
</dbReference>
<keyword evidence="1" id="KW-0489">Methyltransferase</keyword>
<dbReference type="Proteomes" id="UP000192783">
    <property type="component" value="Unassembled WGS sequence"/>
</dbReference>
<keyword evidence="2" id="KW-1185">Reference proteome</keyword>
<dbReference type="PANTHER" id="PTHR14614">
    <property type="entry name" value="HEPATOCELLULAR CARCINOMA-ASSOCIATED ANTIGEN"/>
    <property type="match status" value="1"/>
</dbReference>
<sequence>MDKEVVTGGPPHYHESKNLLPFPHIRRAGAGFGTLVESKEMSVHKTPLDVLLSQIEAKYKVEVTDLRIGDETLKIAQLADFEGTIEKLVEQDRFSLEDLPLWAKVWESSFVLASFLGKQQVLPDRRILEIGAGLGVVGVYAAVKGHRVTISDMNDDALLFARANVLLNGCQDRAEVRRIDWTSPHVPTPYPMIVGSEVLYDRESYPVLVGFLDEVLAPGGTIFLTKNKQLKAPGFFAELVKTFGYKEKVIRLRGPEDEIEVGLYAVRRKAEI</sequence>
<dbReference type="GO" id="GO:0032259">
    <property type="term" value="P:methylation"/>
    <property type="evidence" value="ECO:0007669"/>
    <property type="project" value="UniProtKB-KW"/>
</dbReference>
<keyword evidence="1" id="KW-0808">Transferase</keyword>
<dbReference type="GO" id="GO:0008168">
    <property type="term" value="F:methyltransferase activity"/>
    <property type="evidence" value="ECO:0007669"/>
    <property type="project" value="UniProtKB-KW"/>
</dbReference>
<dbReference type="Gene3D" id="3.40.50.150">
    <property type="entry name" value="Vaccinia Virus protein VP39"/>
    <property type="match status" value="1"/>
</dbReference>
<dbReference type="InterPro" id="IPR019410">
    <property type="entry name" value="Methyltransf_16"/>
</dbReference>
<dbReference type="AlphaFoldDB" id="A0A1W1XSH0"/>
<name>A0A1W1XSH0_9BACT</name>
<dbReference type="CDD" id="cd02440">
    <property type="entry name" value="AdoMet_MTases"/>
    <property type="match status" value="1"/>
</dbReference>